<dbReference type="Proteomes" id="UP001221519">
    <property type="component" value="Chromosome"/>
</dbReference>
<dbReference type="RefSeq" id="WP_274336902.1">
    <property type="nucleotide sequence ID" value="NZ_CP118106.1"/>
</dbReference>
<sequence>MPQMSQDQIVKAIENFIIENKGIPGIYQVSFGHVPPRQRLELFQNIPLEVFDSDLVTLFMSTCGEAGEVQTAIKFANYFLDNGVISKFQYGGIQAIVESPYRRAEGQYKTFDKAISRLQFENDPFSKLLLHYCQHYKAKGEK</sequence>
<gene>
    <name evidence="1" type="ORF">PUW25_08365</name>
</gene>
<reference evidence="1 2" key="1">
    <citation type="submission" date="2023-02" db="EMBL/GenBank/DDBJ databases">
        <title>Pathogen: clinical or host-associated sample.</title>
        <authorList>
            <person name="Hergert J."/>
            <person name="Casey R."/>
            <person name="Wagner J."/>
            <person name="Young E.L."/>
            <person name="Oakeson K.F."/>
        </authorList>
    </citation>
    <scope>NUCLEOTIDE SEQUENCE [LARGE SCALE GENOMIC DNA]</scope>
    <source>
        <strain evidence="1 2">2022CK-00829</strain>
    </source>
</reference>
<accession>A0ABY7XDS9</accession>
<name>A0ABY7XDS9_9BACL</name>
<dbReference type="EMBL" id="CP118108">
    <property type="protein sequence ID" value="WDI03948.1"/>
    <property type="molecule type" value="Genomic_DNA"/>
</dbReference>
<evidence type="ECO:0000313" key="1">
    <source>
        <dbReference type="EMBL" id="WDI03948.1"/>
    </source>
</evidence>
<protein>
    <submittedName>
        <fullName evidence="1">Uncharacterized protein</fullName>
    </submittedName>
</protein>
<organism evidence="1 2">
    <name type="scientific">Paenibacillus urinalis</name>
    <dbReference type="NCBI Taxonomy" id="521520"/>
    <lineage>
        <taxon>Bacteria</taxon>
        <taxon>Bacillati</taxon>
        <taxon>Bacillota</taxon>
        <taxon>Bacilli</taxon>
        <taxon>Bacillales</taxon>
        <taxon>Paenibacillaceae</taxon>
        <taxon>Paenibacillus</taxon>
    </lineage>
</organism>
<keyword evidence="2" id="KW-1185">Reference proteome</keyword>
<evidence type="ECO:0000313" key="2">
    <source>
        <dbReference type="Proteomes" id="UP001221519"/>
    </source>
</evidence>
<proteinExistence type="predicted"/>